<evidence type="ECO:0000256" key="1">
    <source>
        <dbReference type="ARBA" id="ARBA00022490"/>
    </source>
</evidence>
<evidence type="ECO:0000259" key="7">
    <source>
        <dbReference type="Pfam" id="PF02601"/>
    </source>
</evidence>
<dbReference type="Pfam" id="PF13742">
    <property type="entry name" value="tRNA_anti_2"/>
    <property type="match status" value="1"/>
</dbReference>
<comment type="similarity">
    <text evidence="5 6">Belongs to the XseA family.</text>
</comment>
<comment type="subcellular location">
    <subcellularLocation>
        <location evidence="5 6">Cytoplasm</location>
    </subcellularLocation>
</comment>
<comment type="function">
    <text evidence="5">Bidirectionally degrades single-stranded DNA into large acid-insoluble oligonucleotides, which are then degraded further into small acid-soluble oligonucleotides.</text>
</comment>
<dbReference type="CDD" id="cd04489">
    <property type="entry name" value="ExoVII_LU_OBF"/>
    <property type="match status" value="1"/>
</dbReference>
<dbReference type="PANTHER" id="PTHR30008:SF0">
    <property type="entry name" value="EXODEOXYRIBONUCLEASE 7 LARGE SUBUNIT"/>
    <property type="match status" value="1"/>
</dbReference>
<dbReference type="EC" id="3.1.11.6" evidence="5"/>
<dbReference type="GO" id="GO:0005737">
    <property type="term" value="C:cytoplasm"/>
    <property type="evidence" value="ECO:0007669"/>
    <property type="project" value="UniProtKB-SubCell"/>
</dbReference>
<dbReference type="Pfam" id="PF02601">
    <property type="entry name" value="Exonuc_VII_L"/>
    <property type="match status" value="1"/>
</dbReference>
<feature type="domain" description="OB-fold nucleic acid binding" evidence="8">
    <location>
        <begin position="6"/>
        <end position="101"/>
    </location>
</feature>
<name>A0AA42BR50_9BACI</name>
<keyword evidence="1 5" id="KW-0963">Cytoplasm</keyword>
<dbReference type="EMBL" id="JANCLT010000001">
    <property type="protein sequence ID" value="MCP8967048.1"/>
    <property type="molecule type" value="Genomic_DNA"/>
</dbReference>
<dbReference type="RefSeq" id="WP_254756330.1">
    <property type="nucleotide sequence ID" value="NZ_JANCLT010000001.1"/>
</dbReference>
<sequence>MEKSYLTVTALTKYLKARMERDPHLQDVWLKGEISNYKLHSRGHMYFTLKDENARIASVMFAAQNRSLPFRPAEGMKVLVRGQVAIYEAGGNYQLYVNDMQPDGIGSLYLAFEQLKGRLQQEGLFSPACKQQLPSYPHTVGVVTSPTGAAIRDVITTIKRRHPAVNIVVFPVLVQGGQAPASVAEGIRRANELGGIDVLIVGRGGGSIEELWAFNEEIVARAIFNSRIPVISAVGHETDTTIADFVADVRAATPTAAAELAVPSMAELEERVLQRTLRLQRAMQKQLSGKKEKLQTLQKSYAFRYPKQLYAQKEEELDRVLDRLLQAKGRYLERKQTHVRQLLLGVQKHHPAQKIAGARALRSMLQKRLYREMQGVLQLKRGSFARIGEKLEALSPMRVMLRGYSVAYNGQNEVMKSVTQAKPGEELTVRLQDGRLSCTVRGIEEGELTDGKTDKL</sequence>
<gene>
    <name evidence="5 9" type="primary">xseA</name>
    <name evidence="9" type="ORF">NK662_00670</name>
</gene>
<dbReference type="GO" id="GO:0003676">
    <property type="term" value="F:nucleic acid binding"/>
    <property type="evidence" value="ECO:0007669"/>
    <property type="project" value="InterPro"/>
</dbReference>
<evidence type="ECO:0000259" key="8">
    <source>
        <dbReference type="Pfam" id="PF13742"/>
    </source>
</evidence>
<evidence type="ECO:0000256" key="3">
    <source>
        <dbReference type="ARBA" id="ARBA00022801"/>
    </source>
</evidence>
<evidence type="ECO:0000256" key="5">
    <source>
        <dbReference type="HAMAP-Rule" id="MF_00378"/>
    </source>
</evidence>
<dbReference type="GO" id="GO:0008855">
    <property type="term" value="F:exodeoxyribonuclease VII activity"/>
    <property type="evidence" value="ECO:0007669"/>
    <property type="project" value="UniProtKB-UniRule"/>
</dbReference>
<proteinExistence type="inferred from homology"/>
<evidence type="ECO:0000313" key="10">
    <source>
        <dbReference type="Proteomes" id="UP001156102"/>
    </source>
</evidence>
<comment type="catalytic activity">
    <reaction evidence="5 6">
        <text>Exonucleolytic cleavage in either 5'- to 3'- or 3'- to 5'-direction to yield nucleoside 5'-phosphates.</text>
        <dbReference type="EC" id="3.1.11.6"/>
    </reaction>
</comment>
<reference evidence="9" key="1">
    <citation type="submission" date="2022-07" db="EMBL/GenBank/DDBJ databases">
        <authorList>
            <person name="Li W.-J."/>
            <person name="Deng Q.-Q."/>
        </authorList>
    </citation>
    <scope>NUCLEOTIDE SEQUENCE</scope>
    <source>
        <strain evidence="9">SYSU M60031</strain>
    </source>
</reference>
<protein>
    <recommendedName>
        <fullName evidence="5">Exodeoxyribonuclease 7 large subunit</fullName>
        <ecNumber evidence="5">3.1.11.6</ecNumber>
    </recommendedName>
    <alternativeName>
        <fullName evidence="5">Exodeoxyribonuclease VII large subunit</fullName>
        <shortName evidence="5">Exonuclease VII large subunit</shortName>
    </alternativeName>
</protein>
<dbReference type="InterPro" id="IPR020579">
    <property type="entry name" value="Exonuc_VII_lsu_C"/>
</dbReference>
<keyword evidence="10" id="KW-1185">Reference proteome</keyword>
<evidence type="ECO:0000256" key="4">
    <source>
        <dbReference type="ARBA" id="ARBA00022839"/>
    </source>
</evidence>
<dbReference type="NCBIfam" id="TIGR00237">
    <property type="entry name" value="xseA"/>
    <property type="match status" value="1"/>
</dbReference>
<keyword evidence="4 5" id="KW-0269">Exonuclease</keyword>
<evidence type="ECO:0000313" key="9">
    <source>
        <dbReference type="EMBL" id="MCP8967048.1"/>
    </source>
</evidence>
<dbReference type="InterPro" id="IPR003753">
    <property type="entry name" value="Exonuc_VII_L"/>
</dbReference>
<accession>A0AA42BR50</accession>
<feature type="domain" description="Exonuclease VII large subunit C-terminal" evidence="7">
    <location>
        <begin position="124"/>
        <end position="439"/>
    </location>
</feature>
<dbReference type="InterPro" id="IPR025824">
    <property type="entry name" value="OB-fold_nuc-bd_dom"/>
</dbReference>
<organism evidence="9 10">
    <name type="scientific">Ectobacillus ponti</name>
    <dbReference type="NCBI Taxonomy" id="2961894"/>
    <lineage>
        <taxon>Bacteria</taxon>
        <taxon>Bacillati</taxon>
        <taxon>Bacillota</taxon>
        <taxon>Bacilli</taxon>
        <taxon>Bacillales</taxon>
        <taxon>Bacillaceae</taxon>
        <taxon>Ectobacillus</taxon>
    </lineage>
</organism>
<dbReference type="AlphaFoldDB" id="A0AA42BR50"/>
<evidence type="ECO:0000256" key="2">
    <source>
        <dbReference type="ARBA" id="ARBA00022722"/>
    </source>
</evidence>
<dbReference type="GO" id="GO:0006308">
    <property type="term" value="P:DNA catabolic process"/>
    <property type="evidence" value="ECO:0007669"/>
    <property type="project" value="UniProtKB-UniRule"/>
</dbReference>
<keyword evidence="3 5" id="KW-0378">Hydrolase</keyword>
<evidence type="ECO:0000256" key="6">
    <source>
        <dbReference type="RuleBase" id="RU004355"/>
    </source>
</evidence>
<dbReference type="GO" id="GO:0009318">
    <property type="term" value="C:exodeoxyribonuclease VII complex"/>
    <property type="evidence" value="ECO:0007669"/>
    <property type="project" value="UniProtKB-UniRule"/>
</dbReference>
<keyword evidence="2 5" id="KW-0540">Nuclease</keyword>
<dbReference type="HAMAP" id="MF_00378">
    <property type="entry name" value="Exonuc_7_L"/>
    <property type="match status" value="1"/>
</dbReference>
<comment type="caution">
    <text evidence="9">The sequence shown here is derived from an EMBL/GenBank/DDBJ whole genome shotgun (WGS) entry which is preliminary data.</text>
</comment>
<dbReference type="PANTHER" id="PTHR30008">
    <property type="entry name" value="EXODEOXYRIBONUCLEASE 7 LARGE SUBUNIT"/>
    <property type="match status" value="1"/>
</dbReference>
<dbReference type="Proteomes" id="UP001156102">
    <property type="component" value="Unassembled WGS sequence"/>
</dbReference>
<comment type="subunit">
    <text evidence="5">Heterooligomer composed of large and small subunits.</text>
</comment>